<organism evidence="2 3">
    <name type="scientific">Pseudozyma hubeiensis (strain SY62)</name>
    <name type="common">Yeast</name>
    <dbReference type="NCBI Taxonomy" id="1305764"/>
    <lineage>
        <taxon>Eukaryota</taxon>
        <taxon>Fungi</taxon>
        <taxon>Dikarya</taxon>
        <taxon>Basidiomycota</taxon>
        <taxon>Ustilaginomycotina</taxon>
        <taxon>Ustilaginomycetes</taxon>
        <taxon>Ustilaginales</taxon>
        <taxon>Ustilaginaceae</taxon>
        <taxon>Pseudozyma</taxon>
    </lineage>
</organism>
<evidence type="ECO:0000256" key="1">
    <source>
        <dbReference type="SAM" id="MobiDB-lite"/>
    </source>
</evidence>
<accession>R9P035</accession>
<feature type="region of interest" description="Disordered" evidence="1">
    <location>
        <begin position="75"/>
        <end position="125"/>
    </location>
</feature>
<dbReference type="RefSeq" id="XP_012188016.1">
    <property type="nucleotide sequence ID" value="XM_012332626.1"/>
</dbReference>
<evidence type="ECO:0000313" key="3">
    <source>
        <dbReference type="Proteomes" id="UP000014071"/>
    </source>
</evidence>
<dbReference type="OrthoDB" id="2556295at2759"/>
<dbReference type="eggNOG" id="ENOG502R2TE">
    <property type="taxonomic scope" value="Eukaryota"/>
</dbReference>
<proteinExistence type="predicted"/>
<dbReference type="EMBL" id="DF238784">
    <property type="protein sequence ID" value="GAC94429.1"/>
    <property type="molecule type" value="Genomic_DNA"/>
</dbReference>
<gene>
    <name evidence="2" type="ORF">PHSY_002000</name>
</gene>
<keyword evidence="3" id="KW-1185">Reference proteome</keyword>
<dbReference type="Proteomes" id="UP000014071">
    <property type="component" value="Unassembled WGS sequence"/>
</dbReference>
<feature type="compositionally biased region" description="Low complexity" evidence="1">
    <location>
        <begin position="113"/>
        <end position="125"/>
    </location>
</feature>
<sequence>MVVGTDDAEPGTARIPERQLFPVMELNSAYKAQLEPEIFPSTPMRLDRMIEVPTWRKPVPVKTSNIPDARELAAPSPHTELSSFPPSQPALGQSSAQLPSTESKEAVAAEQISRPSFPSTSRTTFQSAQQIPAFELRGQKWGPFEIGKDFFALQPYPLDLPALRHLYQGTYFRTWQPWNFEDFVNENGFATRGTRYQPEPPLLQAINSKIWSGLARNGVRAQLVSQQFTAMQGDFLWPPVKVTEAWTNPLDIPDRVRALHIRNAIGDQIRARPPQRPALFHLQVVVGYQARHILMVPAPVQKLVEEWKSTADSQLWLFFEGMRPSHERSNRLAFLGAQFLPNGAHQLLLKDRVLEVALASLAAFNQPGLAVLTSKA</sequence>
<protein>
    <submittedName>
        <fullName evidence="2">Uncharacterized protein</fullName>
    </submittedName>
</protein>
<reference evidence="3" key="1">
    <citation type="journal article" date="2013" name="Genome Announc.">
        <title>Draft genome sequence of the basidiomycetous yeast-like fungus Pseudozyma hubeiensis SY62, which produces an abundant amount of the biosurfactant mannosylerythritol lipids.</title>
        <authorList>
            <person name="Konishi M."/>
            <person name="Hatada Y."/>
            <person name="Horiuchi J."/>
        </authorList>
    </citation>
    <scope>NUCLEOTIDE SEQUENCE [LARGE SCALE GENOMIC DNA]</scope>
    <source>
        <strain evidence="3">SY62</strain>
    </source>
</reference>
<feature type="compositionally biased region" description="Polar residues" evidence="1">
    <location>
        <begin position="79"/>
        <end position="101"/>
    </location>
</feature>
<name>R9P035_PSEHS</name>
<dbReference type="GeneID" id="24107295"/>
<dbReference type="HOGENOM" id="CLU_726030_0_0_1"/>
<evidence type="ECO:0000313" key="2">
    <source>
        <dbReference type="EMBL" id="GAC94429.1"/>
    </source>
</evidence>
<dbReference type="AlphaFoldDB" id="R9P035"/>